<dbReference type="PANTHER" id="PTHR43318">
    <property type="entry name" value="UDP-N-ACETYLGLUCOSAMINE 4,6-DEHYDRATASE"/>
    <property type="match status" value="1"/>
</dbReference>
<feature type="domain" description="Polysaccharide biosynthesis protein CapD-like" evidence="3">
    <location>
        <begin position="283"/>
        <end position="575"/>
    </location>
</feature>
<proteinExistence type="inferred from homology"/>
<dbReference type="Proteomes" id="UP000092634">
    <property type="component" value="Unassembled WGS sequence"/>
</dbReference>
<organism evidence="4 5">
    <name type="scientific">Janthinobacterium lividum</name>
    <dbReference type="NCBI Taxonomy" id="29581"/>
    <lineage>
        <taxon>Bacteria</taxon>
        <taxon>Pseudomonadati</taxon>
        <taxon>Pseudomonadota</taxon>
        <taxon>Betaproteobacteria</taxon>
        <taxon>Burkholderiales</taxon>
        <taxon>Oxalobacteraceae</taxon>
        <taxon>Janthinobacterium</taxon>
    </lineage>
</organism>
<dbReference type="Pfam" id="PF02719">
    <property type="entry name" value="Polysacc_synt_2"/>
    <property type="match status" value="1"/>
</dbReference>
<feature type="transmembrane region" description="Helical" evidence="2">
    <location>
        <begin position="113"/>
        <end position="130"/>
    </location>
</feature>
<comment type="similarity">
    <text evidence="1">Belongs to the polysaccharide synthase family.</text>
</comment>
<evidence type="ECO:0000313" key="4">
    <source>
        <dbReference type="EMBL" id="OFJ49551.1"/>
    </source>
</evidence>
<evidence type="ECO:0000256" key="1">
    <source>
        <dbReference type="ARBA" id="ARBA00007430"/>
    </source>
</evidence>
<evidence type="ECO:0000313" key="5">
    <source>
        <dbReference type="Proteomes" id="UP000092634"/>
    </source>
</evidence>
<name>A0A1E8PTS2_9BURK</name>
<reference evidence="4 5" key="1">
    <citation type="submission" date="2016-10" db="EMBL/GenBank/DDBJ databases">
        <title>Updated version of Genome Assembly of Janthinobacterium lividum ERGS5:01.</title>
        <authorList>
            <person name="Kumar R."/>
            <person name="Acharya V."/>
            <person name="Singh D."/>
        </authorList>
    </citation>
    <scope>NUCLEOTIDE SEQUENCE [LARGE SCALE GENOMIC DNA]</scope>
    <source>
        <strain evidence="4 5">ERGS5:01</strain>
    </source>
</reference>
<comment type="caution">
    <text evidence="4">The sequence shown here is derived from an EMBL/GenBank/DDBJ whole genome shotgun (WGS) entry which is preliminary data.</text>
</comment>
<gene>
    <name evidence="4" type="ORF">BA896_012400</name>
</gene>
<evidence type="ECO:0000256" key="2">
    <source>
        <dbReference type="SAM" id="Phobius"/>
    </source>
</evidence>
<keyword evidence="2" id="KW-1133">Transmembrane helix</keyword>
<dbReference type="EMBL" id="MAQB02000001">
    <property type="protein sequence ID" value="OFJ49551.1"/>
    <property type="molecule type" value="Genomic_DNA"/>
</dbReference>
<dbReference type="CDD" id="cd05237">
    <property type="entry name" value="UDP_invert_4-6DH_SDR_e"/>
    <property type="match status" value="1"/>
</dbReference>
<dbReference type="Pfam" id="PF13727">
    <property type="entry name" value="CoA_binding_3"/>
    <property type="match status" value="1"/>
</dbReference>
<feature type="transmembrane region" description="Helical" evidence="2">
    <location>
        <begin position="79"/>
        <end position="101"/>
    </location>
</feature>
<keyword evidence="2" id="KW-0812">Transmembrane</keyword>
<keyword evidence="2" id="KW-0472">Membrane</keyword>
<protein>
    <submittedName>
        <fullName evidence="4">Polysaccharide biosynthesis protein</fullName>
    </submittedName>
</protein>
<dbReference type="PANTHER" id="PTHR43318:SF1">
    <property type="entry name" value="POLYSACCHARIDE BIOSYNTHESIS PROTEIN EPSC-RELATED"/>
    <property type="match status" value="1"/>
</dbReference>
<feature type="transmembrane region" description="Helical" evidence="2">
    <location>
        <begin position="14"/>
        <end position="34"/>
    </location>
</feature>
<dbReference type="InterPro" id="IPR003869">
    <property type="entry name" value="Polysac_CapD-like"/>
</dbReference>
<dbReference type="SUPFAM" id="SSF51735">
    <property type="entry name" value="NAD(P)-binding Rossmann-fold domains"/>
    <property type="match status" value="2"/>
</dbReference>
<dbReference type="InterPro" id="IPR036291">
    <property type="entry name" value="NAD(P)-bd_dom_sf"/>
</dbReference>
<dbReference type="InterPro" id="IPR051203">
    <property type="entry name" value="Polysaccharide_Synthase-Rel"/>
</dbReference>
<evidence type="ECO:0000259" key="3">
    <source>
        <dbReference type="Pfam" id="PF02719"/>
    </source>
</evidence>
<dbReference type="AlphaFoldDB" id="A0A1E8PTS2"/>
<accession>A0A1E8PTS2</accession>
<feature type="transmembrane region" description="Helical" evidence="2">
    <location>
        <begin position="46"/>
        <end position="67"/>
    </location>
</feature>
<sequence length="649" mass="71935">MKIFLGFSRLHKKLLASTLDLFFLPLTFFLAIALRYDVLNRELLTQYLWLIIATPLVSIPIFIRLGLYRAVIRFIDQKIVYVVILGVTLSVALLVAMTAFATHMQGYSRGVFGIYWVSAITYVVASRFLARGMLLNSNKETDVVRVAIYGAGKAGSQLANALRAGQEYLPVAFIDDMKELHGATISGIKVYATTDLQQVIEKNKITEIFLAMPSLNKGKQKHILHIVENHKVKVKVAPPVESLLNGELRMQDVRDIEIDDLLGRDQVTPDPALIARCITGKAVMVTGAGGSIGSELCRQIIKLRPTRLILLEMSEFALYSIKQELKDIKLLRGLDIELLPFLGSVLDTEKCKTILASFEVETLYHAAAYKHVPLVEFNPIDGVRNNVFGTLSIAQAAMAAGVKNFVLISTDKAVRPTNVMGTTKRLAELILQAFAREQANTRFCMVRFGNVLGSSGSVVPLFRKQIEAGGPITLTHPEITRYFMTIPEAAQLVLQAGAMGEGGDVFVLDMGDPVKIMDLAIRMIHLSGLEVRSKSAPDGIEIEHVGLRSGEKLYEELLIGNNVEGTEHPLIMRAQEAEIPWSELRTILSDMQLACTDFNYEELRALLLLAVQEYAPQCGIEDLIWSRRNQLGDAAIAVTVTENPRYQLK</sequence>
<dbReference type="Gene3D" id="3.40.50.720">
    <property type="entry name" value="NAD(P)-binding Rossmann-like Domain"/>
    <property type="match status" value="2"/>
</dbReference>